<dbReference type="Pfam" id="PF14765">
    <property type="entry name" value="PS-DH"/>
    <property type="match status" value="1"/>
</dbReference>
<keyword evidence="12" id="KW-1185">Reference proteome</keyword>
<keyword evidence="5" id="KW-0012">Acyltransferase</keyword>
<dbReference type="SUPFAM" id="SSF52151">
    <property type="entry name" value="FabD/lysophospholipase-like"/>
    <property type="match status" value="2"/>
</dbReference>
<dbReference type="InterPro" id="IPR018201">
    <property type="entry name" value="Ketoacyl_synth_AS"/>
</dbReference>
<dbReference type="InterPro" id="IPR036291">
    <property type="entry name" value="NAD(P)-bd_dom_sf"/>
</dbReference>
<dbReference type="Pfam" id="PF21089">
    <property type="entry name" value="PKS_DH_N"/>
    <property type="match status" value="1"/>
</dbReference>
<proteinExistence type="predicted"/>
<dbReference type="InterPro" id="IPR006162">
    <property type="entry name" value="Ppantetheine_attach_site"/>
</dbReference>
<dbReference type="Pfam" id="PF00109">
    <property type="entry name" value="ketoacyl-synt"/>
    <property type="match status" value="2"/>
</dbReference>
<dbReference type="InterPro" id="IPR032821">
    <property type="entry name" value="PKS_assoc"/>
</dbReference>
<dbReference type="GO" id="GO:0004315">
    <property type="term" value="F:3-oxoacyl-[acyl-carrier-protein] synthase activity"/>
    <property type="evidence" value="ECO:0007669"/>
    <property type="project" value="InterPro"/>
</dbReference>
<reference evidence="11" key="1">
    <citation type="submission" date="2021-01" db="EMBL/GenBank/DDBJ databases">
        <title>Whole genome shotgun sequence of Sinosporangium siamense NBRC 109515.</title>
        <authorList>
            <person name="Komaki H."/>
            <person name="Tamura T."/>
        </authorList>
    </citation>
    <scope>NUCLEOTIDE SEQUENCE</scope>
    <source>
        <strain evidence="11">NBRC 109515</strain>
    </source>
</reference>
<dbReference type="InterPro" id="IPR001227">
    <property type="entry name" value="Ac_transferase_dom_sf"/>
</dbReference>
<name>A0A919V9K4_9ACTN</name>
<dbReference type="Pfam" id="PF00550">
    <property type="entry name" value="PP-binding"/>
    <property type="match status" value="3"/>
</dbReference>
<dbReference type="SMART" id="SM00823">
    <property type="entry name" value="PKS_PP"/>
    <property type="match status" value="3"/>
</dbReference>
<dbReference type="Pfam" id="PF08659">
    <property type="entry name" value="KR"/>
    <property type="match status" value="3"/>
</dbReference>
<feature type="region of interest" description="Disordered" evidence="7">
    <location>
        <begin position="1635"/>
        <end position="1685"/>
    </location>
</feature>
<protein>
    <submittedName>
        <fullName evidence="11">Uncharacterized protein</fullName>
    </submittedName>
</protein>
<feature type="domain" description="Ketosynthase family 3 (KS3)" evidence="9">
    <location>
        <begin position="2035"/>
        <end position="2457"/>
    </location>
</feature>
<dbReference type="InterPro" id="IPR020807">
    <property type="entry name" value="PKS_DH"/>
</dbReference>
<dbReference type="Proteomes" id="UP000606172">
    <property type="component" value="Unassembled WGS sequence"/>
</dbReference>
<dbReference type="PROSITE" id="PS00606">
    <property type="entry name" value="KS3_1"/>
    <property type="match status" value="2"/>
</dbReference>
<dbReference type="Gene3D" id="3.10.129.110">
    <property type="entry name" value="Polyketide synthase dehydratase"/>
    <property type="match status" value="1"/>
</dbReference>
<evidence type="ECO:0000256" key="2">
    <source>
        <dbReference type="ARBA" id="ARBA00022553"/>
    </source>
</evidence>
<dbReference type="Pfam" id="PF22953">
    <property type="entry name" value="SpnB_Rossmann"/>
    <property type="match status" value="1"/>
</dbReference>
<dbReference type="PANTHER" id="PTHR43775">
    <property type="entry name" value="FATTY ACID SYNTHASE"/>
    <property type="match status" value="1"/>
</dbReference>
<keyword evidence="3" id="KW-0808">Transferase</keyword>
<dbReference type="CDD" id="cd00833">
    <property type="entry name" value="PKS"/>
    <property type="match status" value="2"/>
</dbReference>
<dbReference type="InterPro" id="IPR042104">
    <property type="entry name" value="PKS_dehydratase_sf"/>
</dbReference>
<dbReference type="Gene3D" id="3.30.70.3290">
    <property type="match status" value="2"/>
</dbReference>
<dbReference type="FunFam" id="3.40.366.10:FF:000002">
    <property type="entry name" value="Probable polyketide synthase 2"/>
    <property type="match status" value="2"/>
</dbReference>
<dbReference type="EMBL" id="BOOW01000035">
    <property type="protein sequence ID" value="GII95401.1"/>
    <property type="molecule type" value="Genomic_DNA"/>
</dbReference>
<dbReference type="InterPro" id="IPR014031">
    <property type="entry name" value="Ketoacyl_synth_C"/>
</dbReference>
<dbReference type="InterPro" id="IPR020806">
    <property type="entry name" value="PKS_PP-bd"/>
</dbReference>
<dbReference type="GO" id="GO:0006633">
    <property type="term" value="P:fatty acid biosynthetic process"/>
    <property type="evidence" value="ECO:0007669"/>
    <property type="project" value="InterPro"/>
</dbReference>
<evidence type="ECO:0000259" key="10">
    <source>
        <dbReference type="PROSITE" id="PS52019"/>
    </source>
</evidence>
<dbReference type="Gene3D" id="3.40.366.10">
    <property type="entry name" value="Malonyl-Coenzyme A Acyl Carrier Protein, domain 2"/>
    <property type="match status" value="2"/>
</dbReference>
<dbReference type="PROSITE" id="PS50075">
    <property type="entry name" value="CARRIER"/>
    <property type="match status" value="3"/>
</dbReference>
<dbReference type="CDD" id="cd08952">
    <property type="entry name" value="KR_1_SDR_x"/>
    <property type="match status" value="1"/>
</dbReference>
<dbReference type="InterPro" id="IPR050091">
    <property type="entry name" value="PKS_NRPS_Biosynth_Enz"/>
</dbReference>
<feature type="domain" description="Carrier" evidence="8">
    <location>
        <begin position="1947"/>
        <end position="2022"/>
    </location>
</feature>
<dbReference type="GO" id="GO:0031177">
    <property type="term" value="F:phosphopantetheine binding"/>
    <property type="evidence" value="ECO:0007669"/>
    <property type="project" value="InterPro"/>
</dbReference>
<dbReference type="InterPro" id="IPR009081">
    <property type="entry name" value="PP-bd_ACP"/>
</dbReference>
<dbReference type="SMART" id="SM00825">
    <property type="entry name" value="PKS_KS"/>
    <property type="match status" value="2"/>
</dbReference>
<dbReference type="SUPFAM" id="SSF55048">
    <property type="entry name" value="Probable ACP-binding domain of malonyl-CoA ACP transacylase"/>
    <property type="match status" value="2"/>
</dbReference>
<dbReference type="InterPro" id="IPR049552">
    <property type="entry name" value="PKS_DH_N"/>
</dbReference>
<dbReference type="InterPro" id="IPR016035">
    <property type="entry name" value="Acyl_Trfase/lysoPLipase"/>
</dbReference>
<dbReference type="FunFam" id="1.10.1200.10:FF:000007">
    <property type="entry name" value="Probable polyketide synthase pks17"/>
    <property type="match status" value="3"/>
</dbReference>
<feature type="domain" description="Ketosynthase family 3 (KS3)" evidence="9">
    <location>
        <begin position="363"/>
        <end position="787"/>
    </location>
</feature>
<feature type="active site" description="Proton donor; for dehydratase activity" evidence="6">
    <location>
        <position position="1414"/>
    </location>
</feature>
<evidence type="ECO:0000313" key="11">
    <source>
        <dbReference type="EMBL" id="GII95401.1"/>
    </source>
</evidence>
<dbReference type="Gene3D" id="3.40.50.720">
    <property type="entry name" value="NAD(P)-binding Rossmann-like Domain"/>
    <property type="match status" value="3"/>
</dbReference>
<dbReference type="InterPro" id="IPR014043">
    <property type="entry name" value="Acyl_transferase_dom"/>
</dbReference>
<dbReference type="InterPro" id="IPR013968">
    <property type="entry name" value="PKS_KR"/>
</dbReference>
<dbReference type="Pfam" id="PF00698">
    <property type="entry name" value="Acyl_transf_1"/>
    <property type="match status" value="2"/>
</dbReference>
<dbReference type="SMART" id="SM00827">
    <property type="entry name" value="PKS_AT"/>
    <property type="match status" value="2"/>
</dbReference>
<dbReference type="InterPro" id="IPR016039">
    <property type="entry name" value="Thiolase-like"/>
</dbReference>
<dbReference type="SUPFAM" id="SSF51735">
    <property type="entry name" value="NAD(P)-binding Rossmann-fold domains"/>
    <property type="match status" value="5"/>
</dbReference>
<dbReference type="InterPro" id="IPR020841">
    <property type="entry name" value="PKS_Beta-ketoAc_synthase_dom"/>
</dbReference>
<dbReference type="SUPFAM" id="SSF47336">
    <property type="entry name" value="ACP-like"/>
    <property type="match status" value="3"/>
</dbReference>
<evidence type="ECO:0000256" key="6">
    <source>
        <dbReference type="PROSITE-ProRule" id="PRU01363"/>
    </source>
</evidence>
<dbReference type="InterPro" id="IPR057326">
    <property type="entry name" value="KR_dom"/>
</dbReference>
<keyword evidence="4" id="KW-0511">Multifunctional enzyme</keyword>
<evidence type="ECO:0000259" key="8">
    <source>
        <dbReference type="PROSITE" id="PS50075"/>
    </source>
</evidence>
<evidence type="ECO:0000256" key="3">
    <source>
        <dbReference type="ARBA" id="ARBA00022679"/>
    </source>
</evidence>
<dbReference type="InterPro" id="IPR014030">
    <property type="entry name" value="Ketoacyl_synth_N"/>
</dbReference>
<dbReference type="FunFam" id="3.40.47.10:FF:000019">
    <property type="entry name" value="Polyketide synthase type I"/>
    <property type="match status" value="2"/>
</dbReference>
<dbReference type="PROSITE" id="PS52019">
    <property type="entry name" value="PKS_MFAS_DH"/>
    <property type="match status" value="1"/>
</dbReference>
<dbReference type="InterPro" id="IPR049900">
    <property type="entry name" value="PKS_mFAS_DH"/>
</dbReference>
<evidence type="ECO:0000256" key="5">
    <source>
        <dbReference type="ARBA" id="ARBA00023315"/>
    </source>
</evidence>
<keyword evidence="1" id="KW-0596">Phosphopantetheine</keyword>
<evidence type="ECO:0000259" key="9">
    <source>
        <dbReference type="PROSITE" id="PS52004"/>
    </source>
</evidence>
<feature type="domain" description="Carrier" evidence="8">
    <location>
        <begin position="272"/>
        <end position="347"/>
    </location>
</feature>
<gene>
    <name evidence="11" type="ORF">Ssi02_56320</name>
</gene>
<dbReference type="InterPro" id="IPR055123">
    <property type="entry name" value="SpnB-like_Rossmann"/>
</dbReference>
<sequence>MRGDGILVRRLTRVPPRSSAPVRPWRPRGAALVSGSGEPALRVAHWLADLGADRVLLVGGGAAQAEPDPRIEVAERVPNDHSFTTVVHVAAAEDGPPLAELDPARLGAGIRLHLESAADLGEPAGDADDFVIVSSLAGSLGGPGQAATAAGHAYLEALTRSRRAQGLPAMLIHVGDWPGRTPGGAGAETRRAHGVRELTTDLVLQALQGALDHGDSVTTVADIDWRRFHLAFTASRDRALLRGIPETRAVEEIHGADFAARLAVLGEAERERAALDLVRVHVAAVLKHDDPGAVRTALPFKDLGFDSLLGVDLRNRLNGATGVRLPATLVFDHPTPEALAAYLVATVTGAPAGEAVARVAAVDEPIAIVGMACRFPGGVRSPEDLWRLVAEGGDAIGDFPADRGWDLAGLYDADPDRPGKSYVRHGGFLYDALEFDAGFFGISPREAVAMDPQQRLLLEISWEAFERAGIAPSSVRGSQTGVFVGLSYQDYLTRLHEQPGDFDGHLLTGTTASVASGRIAYLLGLEGPSLTVDTACSSSLVSLHLAMQALRRGECSLALAGGIAVMSTPDMFRFFSRQRGLAPDGRCKPFSADADGFGAAEGVGMLVIQRLSDAVRDGRRVLAVVRGSAVNQDGASNGLTAPNGPSQQRVIRRALADAGLVASDIDAVEAHGTGTPLGDPIEAQALMAAYGRDRDRPLWLGSVKSNIGHTQAAAGVAGVIKMVMAMREGVLPRTLHAEEPSPHVDWPAGALSLLTEAREWPGHAAPRRAAVSSFGMSGTNAHVIVEQGPEVPAPACSDGPVPLVVSGRSVAAVREQVEWLRGRDLPAGAGLVLASGRARFEHRAVVVGDESVEGRVLPGTAGPVFVFPGQGAQWAGMGSGLLDSSPVFARRFAECVQALAPFVDFSVEDAVRTGEGLERVEVVQPALWAVMVSLAELWRSFGVEPAAVVGHSQGEIAAACVAGALSLEDGARVVALRSRALKRLAGQGGMASVALGVGQVEARLGMLSVAAVNGPGMTVVAGEVEALDELVAECEAEGVRARRVPVDYASHSVHVERVREELAELLAPVTAMAPQVPLFSTVSGRWLDEPMDADYWYANLRSRVRFADAVQGLAEAGHRVFVEMSPHLVLTVGVEQTLEAAGVEGVAVGSLRRDEGGLDRFLLSLGEAHVHGVDVDWTPAFGRAVPYLDLPTYPFERERYWLDAPPSAANASGLGLLPAEHPLLGAVLDGADDETLVWTGRVSQETHPWLAGHAVRDTVLLPGAAFAELVLHACAHVGYRQVEELTLEAPLVLPEQGGVRVQVVVGAGDASGARQVDVYSRQDGADTWTRHASGTIGPDAGGPAADLSHWPPAGAEPMDVRDRYDRLAEWGYVYGSAFQGLRAAWRRGDEIYAEVVLPPGHEDAGFGVHPALLDAALHAREMRAGDGRVLLPFAWRGVRLHARGATALRVRLTPAGPDAFRVEAADELGRPVVEAGSLSVRSVAERQLTGRPSASLFTVEWTPVRDTRPVSLVADLPGSDESVPGTVAVAAPDGVGPGEAAAWALTLVRRWLAGDRFADSRLVVVTRNAVGTGTPGETVDPAHAPVWGLLRSAQSEHPGRFALVDLGGEAGEPLLAPDEPQVAVRDGHAYAPRLTKTTGAGSRALQGEAASPGALPPEATSPAGDLLPVAGPRNEPAGTSPLGGTVLITGGTGTLGGQIARHLARTHGTRTLLLLSRLGPDAPGAAGLVADLRGLGAEATVVACDAADRAALAEVIAGVPGLTAVVHAAAALDDGVVETLDAGRLDTVMRPKAYAAWNLHELTLDRDLSAFVLFSSLSGILGAPGQAGYAAANTFVDALAQHRRALGLPATALAWGAWEQRSALTGGLHDTEVTWWAENGVGRMPTDEGLELFDAALAADAPLLVPALLNPARGPVGASLPAPLRGLVRTPARRAAAPAGIADLTESEVLDLVRAQVAEVLGHADGTRVETSAAFKDLGFDSLLAVRLRNRLNQVTGLRLPATVVFDHPTPEALAVHLKAGRPAPRVTTRPAATGEPIAIVGMACRFPGGVRSPEDLWRLVAEGGDAIGGFPTDRGWGAVYHPDPDHRGTSYARSGGFLYDAGDFDAGFFGISPREALAMDPQQRLLLETSWEAFERAGIAPATLRGSDTGVFAGVMYHDYAGDPRVLPEELEGHLLSGNVGSIATGRVAYTFGFEGPAITVDTACSTSLVALHLAAAALRQGECSLALAGGVTVMPTPTPFIEFSRQRGLAPDGRCKPFSAAADGTGWSEGAGVLVLERLSDALRNGHRVLAVVRGSAVNQDGASNGLTAPNGLAQERVVRQALANAGLTASDVDAVEAHGTGTTLGDPIEAQALMASYGRERDRPLWLGSVKSNIGHTQAAAGVAGVIKMVMAMREGVLPRTLHADEPTPHVDWSAGALSLLTEARDWPAADRPRRAGVSSFGASGTNAHVIVEQGPEVPAPACSDGPVPLVVSGRSVAAVREQVEWLRGRDLPAGAGLVLASGRARFEHRAVVVGDESVEGRVLPGTAGPVFVFPGQGAQWAGMGSGLLDSSPVFARRFAECAQALGPFVDFSVEEAVRTGEGLEQVEVVQPALWAVMVSLAELWRSYGVEPSAVVGHSQGEIAAACVAGALSLEDGARVVALRSRALRRLAGQGGMASVALGAEQVEEHLARWDGALSVAAVNGPGMTVVAGEAEALDALLAGYEADGVRVRRVPVDYASHSVHVERVREELAELLAPVTANSPRIPLFSTVSGGRLDEPMDAGYWYANLRGRVRFADAVQGLAEAGHRVFVEMSPHPVLTVGVEQTLEAAGVEGVAVGSLRRDEGGLDRFLLSLGEAHVHGVDVDWTPAFGRALPYLDLPTYPFQRERYWLRPVEPAAAQDSWGYDIAWQPAATPAFGGLSGAWLIVTSAAQTDLGLAQEAAKALERHGASPVFLTVPPQADRAALAAWLASGPRPTGVLSFLALDESPDAGHPAVPAGVAGLLTLVQALVDTGWDTPLWSVTSGAVQPAQDDPPRRPVQAETWGLGRVIALEHPPIWGGLADLPETPRDTDWDLLCGVLAGLGDEDQVAIRDPGVLVRRLVRAPLTGATPYRTSGAALVTGGSGALAPHIVRWLSGAGAEHVVLVSRNATSAAAVAAPPGVTVTALDCDIADRDAVAALLERLREQGLSPRTVVHAASAARLASLADSTVAEFADALAAKVHGAVHLDELLDHERLDAFVFFSSIAGVWGSGDHGAYAAANAFLDAYAAYGRSLPGRRPTSVAWGVWHSERLSEQVDVDRLRRQGLPFLDPDTALSRLDRVLTRGTPFAAVADVDWAAFAATFASARPRPLLAGLAPASEEAESEAGDYAHRLAALPPSERERELLRLVTGHVAEALGHTSPEAVGAQRAFRDLGFESLTAVDLRNRLNKATGLRLPVTVVFEHANPAALAAHMRSLLTGGEPSPLAELDRLEAAVMGLGDTERVTVAERLTALLAKLGADTGTPAGGDDDDLLSATDDEIFDLIDRELGA</sequence>
<feature type="active site" description="Proton acceptor; for dehydratase activity" evidence="6">
    <location>
        <position position="1253"/>
    </location>
</feature>
<dbReference type="InterPro" id="IPR049551">
    <property type="entry name" value="PKS_DH_C"/>
</dbReference>
<dbReference type="SMART" id="SM00822">
    <property type="entry name" value="PKS_KR"/>
    <property type="match status" value="2"/>
</dbReference>
<organism evidence="11 12">
    <name type="scientific">Sinosporangium siamense</name>
    <dbReference type="NCBI Taxonomy" id="1367973"/>
    <lineage>
        <taxon>Bacteria</taxon>
        <taxon>Bacillati</taxon>
        <taxon>Actinomycetota</taxon>
        <taxon>Actinomycetes</taxon>
        <taxon>Streptosporangiales</taxon>
        <taxon>Streptosporangiaceae</taxon>
        <taxon>Sinosporangium</taxon>
    </lineage>
</organism>
<comment type="caution">
    <text evidence="11">The sequence shown here is derived from an EMBL/GenBank/DDBJ whole genome shotgun (WGS) entry which is preliminary data.</text>
</comment>
<dbReference type="Gene3D" id="1.10.1200.10">
    <property type="entry name" value="ACP-like"/>
    <property type="match status" value="3"/>
</dbReference>
<evidence type="ECO:0000256" key="4">
    <source>
        <dbReference type="ARBA" id="ARBA00023268"/>
    </source>
</evidence>
<dbReference type="SMART" id="SM00826">
    <property type="entry name" value="PKS_DH"/>
    <property type="match status" value="1"/>
</dbReference>
<feature type="domain" description="PKS/mFAS DH" evidence="10">
    <location>
        <begin position="1221"/>
        <end position="1489"/>
    </location>
</feature>
<dbReference type="CDD" id="cd08956">
    <property type="entry name" value="KR_3_FAS_SDR_x"/>
    <property type="match status" value="1"/>
</dbReference>
<dbReference type="InterPro" id="IPR036736">
    <property type="entry name" value="ACP-like_sf"/>
</dbReference>
<evidence type="ECO:0000256" key="7">
    <source>
        <dbReference type="SAM" id="MobiDB-lite"/>
    </source>
</evidence>
<feature type="region of interest" description="N-terminal hotdog fold" evidence="6">
    <location>
        <begin position="1221"/>
        <end position="1343"/>
    </location>
</feature>
<dbReference type="PROSITE" id="PS52004">
    <property type="entry name" value="KS3_2"/>
    <property type="match status" value="2"/>
</dbReference>
<dbReference type="PROSITE" id="PS00012">
    <property type="entry name" value="PHOSPHOPANTETHEINE"/>
    <property type="match status" value="3"/>
</dbReference>
<dbReference type="PANTHER" id="PTHR43775:SF51">
    <property type="entry name" value="INACTIVE PHENOLPHTHIOCEROL SYNTHESIS POLYKETIDE SYNTHASE TYPE I PKS1-RELATED"/>
    <property type="match status" value="1"/>
</dbReference>
<dbReference type="InterPro" id="IPR016036">
    <property type="entry name" value="Malonyl_transacylase_ACP-bd"/>
</dbReference>
<dbReference type="SMART" id="SM01294">
    <property type="entry name" value="PKS_PP_betabranch"/>
    <property type="match status" value="3"/>
</dbReference>
<feature type="region of interest" description="C-terminal hotdog fold" evidence="6">
    <location>
        <begin position="1355"/>
        <end position="1489"/>
    </location>
</feature>
<dbReference type="SUPFAM" id="SSF53901">
    <property type="entry name" value="Thiolase-like"/>
    <property type="match status" value="2"/>
</dbReference>
<dbReference type="Pfam" id="PF02801">
    <property type="entry name" value="Ketoacyl-synt_C"/>
    <property type="match status" value="2"/>
</dbReference>
<evidence type="ECO:0000313" key="12">
    <source>
        <dbReference type="Proteomes" id="UP000606172"/>
    </source>
</evidence>
<keyword evidence="2" id="KW-0597">Phosphoprotein</keyword>
<dbReference type="GO" id="GO:0004312">
    <property type="term" value="F:fatty acid synthase activity"/>
    <property type="evidence" value="ECO:0007669"/>
    <property type="project" value="TreeGrafter"/>
</dbReference>
<evidence type="ECO:0000256" key="1">
    <source>
        <dbReference type="ARBA" id="ARBA00022450"/>
    </source>
</evidence>
<accession>A0A919V9K4</accession>
<feature type="domain" description="Carrier" evidence="8">
    <location>
        <begin position="3369"/>
        <end position="3444"/>
    </location>
</feature>
<dbReference type="Gene3D" id="3.40.47.10">
    <property type="match status" value="2"/>
</dbReference>
<dbReference type="Pfam" id="PF16197">
    <property type="entry name" value="KAsynt_C_assoc"/>
    <property type="match status" value="2"/>
</dbReference>